<dbReference type="SUPFAM" id="SSF88659">
    <property type="entry name" value="Sigma3 and sigma4 domains of RNA polymerase sigma factors"/>
    <property type="match status" value="1"/>
</dbReference>
<dbReference type="RefSeq" id="WP_338198449.1">
    <property type="nucleotide sequence ID" value="NZ_JAEKNR010000013.1"/>
</dbReference>
<dbReference type="Gene3D" id="1.10.10.10">
    <property type="entry name" value="Winged helix-like DNA-binding domain superfamily/Winged helix DNA-binding domain"/>
    <property type="match status" value="1"/>
</dbReference>
<keyword evidence="3" id="KW-1185">Reference proteome</keyword>
<dbReference type="Pfam" id="PF08281">
    <property type="entry name" value="Sigma70_r4_2"/>
    <property type="match status" value="1"/>
</dbReference>
<organism evidence="2 3">
    <name type="scientific">Candidatus Nephthysia bennettiae</name>
    <dbReference type="NCBI Taxonomy" id="3127016"/>
    <lineage>
        <taxon>Bacteria</taxon>
        <taxon>Bacillati</taxon>
        <taxon>Candidatus Dormiibacterota</taxon>
        <taxon>Candidatus Dormibacteria</taxon>
        <taxon>Candidatus Dormibacterales</taxon>
        <taxon>Candidatus Dormibacteraceae</taxon>
        <taxon>Candidatus Nephthysia</taxon>
    </lineage>
</organism>
<feature type="domain" description="RNA polymerase sigma factor 70 region 4 type 2" evidence="1">
    <location>
        <begin position="7"/>
        <end position="57"/>
    </location>
</feature>
<dbReference type="InterPro" id="IPR013324">
    <property type="entry name" value="RNA_pol_sigma_r3/r4-like"/>
</dbReference>
<name>A0A934JYR8_9BACT</name>
<evidence type="ECO:0000313" key="2">
    <source>
        <dbReference type="EMBL" id="MBJ7596619.1"/>
    </source>
</evidence>
<evidence type="ECO:0000259" key="1">
    <source>
        <dbReference type="Pfam" id="PF08281"/>
    </source>
</evidence>
<dbReference type="AlphaFoldDB" id="A0A934JYR8"/>
<dbReference type="InterPro" id="IPR013249">
    <property type="entry name" value="RNA_pol_sigma70_r4_t2"/>
</dbReference>
<dbReference type="Proteomes" id="UP000612893">
    <property type="component" value="Unassembled WGS sequence"/>
</dbReference>
<proteinExistence type="predicted"/>
<dbReference type="EMBL" id="JAEKNR010000013">
    <property type="protein sequence ID" value="MBJ7596619.1"/>
    <property type="molecule type" value="Genomic_DNA"/>
</dbReference>
<dbReference type="InterPro" id="IPR036388">
    <property type="entry name" value="WH-like_DNA-bd_sf"/>
</dbReference>
<comment type="caution">
    <text evidence="2">The sequence shown here is derived from an EMBL/GenBank/DDBJ whole genome shotgun (WGS) entry which is preliminary data.</text>
</comment>
<gene>
    <name evidence="2" type="ORF">JF922_00825</name>
</gene>
<dbReference type="CDD" id="cd06171">
    <property type="entry name" value="Sigma70_r4"/>
    <property type="match status" value="1"/>
</dbReference>
<protein>
    <recommendedName>
        <fullName evidence="1">RNA polymerase sigma factor 70 region 4 type 2 domain-containing protein</fullName>
    </recommendedName>
</protein>
<accession>A0A934JYR8</accession>
<evidence type="ECO:0000313" key="3">
    <source>
        <dbReference type="Proteomes" id="UP000612893"/>
    </source>
</evidence>
<sequence length="69" mass="7848">MEEGYDLRHALGALPEGQRMVLFLYFYLDLPLDQVAAVLKTSPQAAKSKLHRALRRLRPELDPAEMISP</sequence>
<reference evidence="2" key="1">
    <citation type="submission" date="2020-10" db="EMBL/GenBank/DDBJ databases">
        <title>Ca. Dormibacterota MAGs.</title>
        <authorList>
            <person name="Montgomery K."/>
        </authorList>
    </citation>
    <scope>NUCLEOTIDE SEQUENCE [LARGE SCALE GENOMIC DNA]</scope>
    <source>
        <strain evidence="2">SC8812_S17_10</strain>
    </source>
</reference>